<keyword evidence="2 7" id="KW-0699">rRNA-binding</keyword>
<name>A0A2G9YSH1_9BACT</name>
<evidence type="ECO:0000313" key="9">
    <source>
        <dbReference type="Proteomes" id="UP000229054"/>
    </source>
</evidence>
<proteinExistence type="inferred from homology"/>
<dbReference type="Gene3D" id="2.40.30.10">
    <property type="entry name" value="Translation factors"/>
    <property type="match status" value="2"/>
</dbReference>
<dbReference type="PANTHER" id="PTHR11229">
    <property type="entry name" value="50S RIBOSOMAL PROTEIN L3"/>
    <property type="match status" value="1"/>
</dbReference>
<dbReference type="Pfam" id="PF00297">
    <property type="entry name" value="Ribosomal_L3"/>
    <property type="match status" value="1"/>
</dbReference>
<evidence type="ECO:0000256" key="1">
    <source>
        <dbReference type="ARBA" id="ARBA00006540"/>
    </source>
</evidence>
<sequence length="208" mass="22646">MKFILGQKLGMSQIFDEKGNAVSVTLIEAGPCKVTQIKTKEKDDYQAVQIGFTPKTKKTLRQAQGGESRRTIKKTEKGKEFKYLREFQNGDHKVGDEISASIFQEGDKVKISGTSKGKGFAGAVKRWGFKGRLSATHGTKHELRTLGSVGTSFPERVIKGKKMSGRMGSERVTIKNLKVVKVDSENNILAVAGAIPGSKGTLLEISNS</sequence>
<dbReference type="InterPro" id="IPR019927">
    <property type="entry name" value="Ribosomal_uL3_bac/org-type"/>
</dbReference>
<dbReference type="InterPro" id="IPR009000">
    <property type="entry name" value="Transl_B-barrel_sf"/>
</dbReference>
<dbReference type="HAMAP" id="MF_01325_B">
    <property type="entry name" value="Ribosomal_uL3_B"/>
    <property type="match status" value="1"/>
</dbReference>
<evidence type="ECO:0000256" key="5">
    <source>
        <dbReference type="ARBA" id="ARBA00023274"/>
    </source>
</evidence>
<keyword evidence="5 7" id="KW-0687">Ribonucleoprotein</keyword>
<dbReference type="FunFam" id="2.40.30.10:FF:000004">
    <property type="entry name" value="50S ribosomal protein L3"/>
    <property type="match status" value="1"/>
</dbReference>
<dbReference type="Proteomes" id="UP000229054">
    <property type="component" value="Unassembled WGS sequence"/>
</dbReference>
<dbReference type="GO" id="GO:0022625">
    <property type="term" value="C:cytosolic large ribosomal subunit"/>
    <property type="evidence" value="ECO:0007669"/>
    <property type="project" value="TreeGrafter"/>
</dbReference>
<dbReference type="GO" id="GO:0019843">
    <property type="term" value="F:rRNA binding"/>
    <property type="evidence" value="ECO:0007669"/>
    <property type="project" value="UniProtKB-UniRule"/>
</dbReference>
<evidence type="ECO:0000256" key="2">
    <source>
        <dbReference type="ARBA" id="ARBA00022730"/>
    </source>
</evidence>
<keyword evidence="4 7" id="KW-0689">Ribosomal protein</keyword>
<comment type="similarity">
    <text evidence="1 7">Belongs to the universal ribosomal protein uL3 family.</text>
</comment>
<comment type="subunit">
    <text evidence="7">Part of the 50S ribosomal subunit. Forms a cluster with proteins L14 and L19.</text>
</comment>
<organism evidence="8 9">
    <name type="scientific">Candidatus Nealsonbacteria bacterium CG23_combo_of_CG06-09_8_20_14_all_39_25</name>
    <dbReference type="NCBI Taxonomy" id="1974723"/>
    <lineage>
        <taxon>Bacteria</taxon>
        <taxon>Candidatus Nealsoniibacteriota</taxon>
    </lineage>
</organism>
<accession>A0A2G9YSH1</accession>
<evidence type="ECO:0000256" key="7">
    <source>
        <dbReference type="HAMAP-Rule" id="MF_01325"/>
    </source>
</evidence>
<dbReference type="GO" id="GO:0003735">
    <property type="term" value="F:structural constituent of ribosome"/>
    <property type="evidence" value="ECO:0007669"/>
    <property type="project" value="UniProtKB-UniRule"/>
</dbReference>
<evidence type="ECO:0000256" key="6">
    <source>
        <dbReference type="ARBA" id="ARBA00035243"/>
    </source>
</evidence>
<evidence type="ECO:0000256" key="4">
    <source>
        <dbReference type="ARBA" id="ARBA00022980"/>
    </source>
</evidence>
<evidence type="ECO:0000256" key="3">
    <source>
        <dbReference type="ARBA" id="ARBA00022884"/>
    </source>
</evidence>
<dbReference type="AlphaFoldDB" id="A0A2G9YSH1"/>
<reference evidence="8 9" key="1">
    <citation type="submission" date="2017-09" db="EMBL/GenBank/DDBJ databases">
        <title>Depth-based differentiation of microbial function through sediment-hosted aquifers and enrichment of novel symbionts in the deep terrestrial subsurface.</title>
        <authorList>
            <person name="Probst A.J."/>
            <person name="Ladd B."/>
            <person name="Jarett J.K."/>
            <person name="Geller-Mcgrath D.E."/>
            <person name="Sieber C.M."/>
            <person name="Emerson J.B."/>
            <person name="Anantharaman K."/>
            <person name="Thomas B.C."/>
            <person name="Malmstrom R."/>
            <person name="Stieglmeier M."/>
            <person name="Klingl A."/>
            <person name="Woyke T."/>
            <person name="Ryan C.M."/>
            <person name="Banfield J.F."/>
        </authorList>
    </citation>
    <scope>NUCLEOTIDE SEQUENCE [LARGE SCALE GENOMIC DNA]</scope>
    <source>
        <strain evidence="8">CG23_combo_of_CG06-09_8_20_14_all_39_25</strain>
    </source>
</reference>
<comment type="function">
    <text evidence="7">One of the primary rRNA binding proteins, it binds directly near the 3'-end of the 23S rRNA, where it nucleates assembly of the 50S subunit.</text>
</comment>
<evidence type="ECO:0000313" key="8">
    <source>
        <dbReference type="EMBL" id="PIP22186.1"/>
    </source>
</evidence>
<dbReference type="NCBIfam" id="TIGR03625">
    <property type="entry name" value="L3_bact"/>
    <property type="match status" value="1"/>
</dbReference>
<dbReference type="SUPFAM" id="SSF50447">
    <property type="entry name" value="Translation proteins"/>
    <property type="match status" value="1"/>
</dbReference>
<dbReference type="InterPro" id="IPR000597">
    <property type="entry name" value="Ribosomal_uL3"/>
</dbReference>
<keyword evidence="3 7" id="KW-0694">RNA-binding</keyword>
<protein>
    <recommendedName>
        <fullName evidence="6 7">Large ribosomal subunit protein uL3</fullName>
    </recommendedName>
</protein>
<dbReference type="PANTHER" id="PTHR11229:SF16">
    <property type="entry name" value="LARGE RIBOSOMAL SUBUNIT PROTEIN UL3C"/>
    <property type="match status" value="1"/>
</dbReference>
<comment type="caution">
    <text evidence="8">The sequence shown here is derived from an EMBL/GenBank/DDBJ whole genome shotgun (WGS) entry which is preliminary data.</text>
</comment>
<gene>
    <name evidence="7" type="primary">rplC</name>
    <name evidence="8" type="ORF">COX38_01850</name>
</gene>
<dbReference type="GO" id="GO:0006412">
    <property type="term" value="P:translation"/>
    <property type="evidence" value="ECO:0007669"/>
    <property type="project" value="UniProtKB-UniRule"/>
</dbReference>
<dbReference type="EMBL" id="PCRN01000067">
    <property type="protein sequence ID" value="PIP22186.1"/>
    <property type="molecule type" value="Genomic_DNA"/>
</dbReference>